<sequence>MSCALNRKSPPFHTYPPVDSEQHRGRAPTAPDTPLFASLGRMWTNNANVAPLWSMCTHGELADIWDDRRGTCNGLIPAFQDAPPVLHANVFHAPKKFHPALATHSAALPDGATLTPNAHLTTQFPGRGQMAARAAAPSSPRPGQIMRKNGLQVTRLGMSPQIRDKCD</sequence>
<protein>
    <submittedName>
        <fullName evidence="2">Uncharacterized protein</fullName>
    </submittedName>
</protein>
<feature type="region of interest" description="Disordered" evidence="1">
    <location>
        <begin position="1"/>
        <end position="33"/>
    </location>
</feature>
<evidence type="ECO:0000256" key="1">
    <source>
        <dbReference type="SAM" id="MobiDB-lite"/>
    </source>
</evidence>
<accession>A0A9N7U8L6</accession>
<proteinExistence type="predicted"/>
<organism evidence="2 3">
    <name type="scientific">Pleuronectes platessa</name>
    <name type="common">European plaice</name>
    <dbReference type="NCBI Taxonomy" id="8262"/>
    <lineage>
        <taxon>Eukaryota</taxon>
        <taxon>Metazoa</taxon>
        <taxon>Chordata</taxon>
        <taxon>Craniata</taxon>
        <taxon>Vertebrata</taxon>
        <taxon>Euteleostomi</taxon>
        <taxon>Actinopterygii</taxon>
        <taxon>Neopterygii</taxon>
        <taxon>Teleostei</taxon>
        <taxon>Neoteleostei</taxon>
        <taxon>Acanthomorphata</taxon>
        <taxon>Carangaria</taxon>
        <taxon>Pleuronectiformes</taxon>
        <taxon>Pleuronectoidei</taxon>
        <taxon>Pleuronectidae</taxon>
        <taxon>Pleuronectes</taxon>
    </lineage>
</organism>
<comment type="caution">
    <text evidence="2">The sequence shown here is derived from an EMBL/GenBank/DDBJ whole genome shotgun (WGS) entry which is preliminary data.</text>
</comment>
<dbReference type="Proteomes" id="UP001153269">
    <property type="component" value="Unassembled WGS sequence"/>
</dbReference>
<gene>
    <name evidence="2" type="ORF">PLEPLA_LOCUS15087</name>
</gene>
<name>A0A9N7U8L6_PLEPL</name>
<evidence type="ECO:0000313" key="3">
    <source>
        <dbReference type="Proteomes" id="UP001153269"/>
    </source>
</evidence>
<dbReference type="AlphaFoldDB" id="A0A9N7U8L6"/>
<reference evidence="2" key="1">
    <citation type="submission" date="2020-03" db="EMBL/GenBank/DDBJ databases">
        <authorList>
            <person name="Weist P."/>
        </authorList>
    </citation>
    <scope>NUCLEOTIDE SEQUENCE</scope>
</reference>
<evidence type="ECO:0000313" key="2">
    <source>
        <dbReference type="EMBL" id="CAB1427149.1"/>
    </source>
</evidence>
<keyword evidence="3" id="KW-1185">Reference proteome</keyword>
<dbReference type="EMBL" id="CADEAL010000946">
    <property type="protein sequence ID" value="CAB1427149.1"/>
    <property type="molecule type" value="Genomic_DNA"/>
</dbReference>